<reference evidence="1 2" key="1">
    <citation type="submission" date="2013-12" db="EMBL/GenBank/DDBJ databases">
        <title>Draft genome of the parsitic nematode Ancylostoma duodenale.</title>
        <authorList>
            <person name="Mitreva M."/>
        </authorList>
    </citation>
    <scope>NUCLEOTIDE SEQUENCE [LARGE SCALE GENOMIC DNA]</scope>
    <source>
        <strain evidence="1 2">Zhejiang</strain>
    </source>
</reference>
<dbReference type="AlphaFoldDB" id="A0A0C2CZV2"/>
<dbReference type="Proteomes" id="UP000054047">
    <property type="component" value="Unassembled WGS sequence"/>
</dbReference>
<dbReference type="PANTHER" id="PTHR46068:SF1">
    <property type="entry name" value="TRANSPOSASE IS30-LIKE HTH DOMAIN-CONTAINING PROTEIN"/>
    <property type="match status" value="1"/>
</dbReference>
<name>A0A0C2CZV2_9BILA</name>
<dbReference type="OrthoDB" id="7951431at2759"/>
<dbReference type="GO" id="GO:0003676">
    <property type="term" value="F:nucleic acid binding"/>
    <property type="evidence" value="ECO:0007669"/>
    <property type="project" value="InterPro"/>
</dbReference>
<dbReference type="PANTHER" id="PTHR46068">
    <property type="entry name" value="PROTEIN CBG27172"/>
    <property type="match status" value="1"/>
</dbReference>
<accession>A0A0C2CZV2</accession>
<evidence type="ECO:0000313" key="1">
    <source>
        <dbReference type="EMBL" id="KIH62598.1"/>
    </source>
</evidence>
<organism evidence="1 2">
    <name type="scientific">Ancylostoma duodenale</name>
    <dbReference type="NCBI Taxonomy" id="51022"/>
    <lineage>
        <taxon>Eukaryota</taxon>
        <taxon>Metazoa</taxon>
        <taxon>Ecdysozoa</taxon>
        <taxon>Nematoda</taxon>
        <taxon>Chromadorea</taxon>
        <taxon>Rhabditida</taxon>
        <taxon>Rhabditina</taxon>
        <taxon>Rhabditomorpha</taxon>
        <taxon>Strongyloidea</taxon>
        <taxon>Ancylostomatidae</taxon>
        <taxon>Ancylostomatinae</taxon>
        <taxon>Ancylostoma</taxon>
    </lineage>
</organism>
<evidence type="ECO:0008006" key="3">
    <source>
        <dbReference type="Google" id="ProtNLM"/>
    </source>
</evidence>
<dbReference type="EMBL" id="KN729202">
    <property type="protein sequence ID" value="KIH62598.1"/>
    <property type="molecule type" value="Genomic_DNA"/>
</dbReference>
<dbReference type="Gene3D" id="3.30.420.10">
    <property type="entry name" value="Ribonuclease H-like superfamily/Ribonuclease H"/>
    <property type="match status" value="1"/>
</dbReference>
<evidence type="ECO:0000313" key="2">
    <source>
        <dbReference type="Proteomes" id="UP000054047"/>
    </source>
</evidence>
<dbReference type="InterPro" id="IPR036397">
    <property type="entry name" value="RNaseH_sf"/>
</dbReference>
<proteinExistence type="predicted"/>
<sequence length="168" mass="19069">MHTARASTIKTPITAGLPPLDTWSLLYWLVSDSAVLGPEVEFVQIRPSNYLLPWATEHYENGHWILQQDGAPAHRAKSTEDWCLANLPDFIRASEWPANSPDLNVPDFSVWAMLEQKACRKKHTSVHALKKALEKAWNEIPQDHMRAAVESYPDRLKAVIRVRGGHIE</sequence>
<protein>
    <recommendedName>
        <fullName evidence="3">Tc1-like transposase DDE domain-containing protein</fullName>
    </recommendedName>
</protein>
<gene>
    <name evidence="1" type="ORF">ANCDUO_07116</name>
</gene>
<keyword evidence="2" id="KW-1185">Reference proteome</keyword>